<protein>
    <recommendedName>
        <fullName evidence="2">Orc1-like AAA ATPase domain-containing protein</fullName>
    </recommendedName>
</protein>
<feature type="domain" description="Orc1-like AAA ATPase" evidence="2">
    <location>
        <begin position="85"/>
        <end position="270"/>
    </location>
</feature>
<dbReference type="InterPro" id="IPR041664">
    <property type="entry name" value="AAA_16"/>
</dbReference>
<evidence type="ECO:0000259" key="2">
    <source>
        <dbReference type="Pfam" id="PF13191"/>
    </source>
</evidence>
<dbReference type="AlphaFoldDB" id="A0A7S4RQK0"/>
<gene>
    <name evidence="3" type="ORF">DBRI00130_LOCUS22793</name>
</gene>
<dbReference type="SUPFAM" id="SSF48452">
    <property type="entry name" value="TPR-like"/>
    <property type="match status" value="1"/>
</dbReference>
<evidence type="ECO:0000256" key="1">
    <source>
        <dbReference type="SAM" id="Coils"/>
    </source>
</evidence>
<dbReference type="InterPro" id="IPR011990">
    <property type="entry name" value="TPR-like_helical_dom_sf"/>
</dbReference>
<dbReference type="PANTHER" id="PTHR43642:SF1">
    <property type="entry name" value="HYBRID SIGNAL TRANSDUCTION HISTIDINE KINASE G"/>
    <property type="match status" value="1"/>
</dbReference>
<dbReference type="PANTHER" id="PTHR43642">
    <property type="entry name" value="HYBRID SIGNAL TRANSDUCTION HISTIDINE KINASE G"/>
    <property type="match status" value="1"/>
</dbReference>
<dbReference type="InterPro" id="IPR053159">
    <property type="entry name" value="Hybrid_Histidine_Kinase"/>
</dbReference>
<name>A0A7S4RQK0_9STRA</name>
<dbReference type="Gene3D" id="3.40.50.300">
    <property type="entry name" value="P-loop containing nucleotide triphosphate hydrolases"/>
    <property type="match status" value="1"/>
</dbReference>
<feature type="coiled-coil region" evidence="1">
    <location>
        <begin position="159"/>
        <end position="186"/>
    </location>
</feature>
<accession>A0A7S4RQK0</accession>
<sequence>MDQCVGITQDRLLRYDLCCLFRYRVPPCVSTLVFNLLEAKEEKYYYNSASEVERDLSIILADHGRSQRDTKGRRKMGPFTIQGDKLYGRANHRKTILDAYKRVGQSEMLSEVMMVSGYAGAGKSALVRKVKKDMIDKGASFLEGKFDNFRQMEPLSAIIAALSNFCDELIKDIKQLEQTSAAIREKVGSEARVLVSFIPRLANIIDTSETEVVNVGAREAQNRFKFVFRLFIRAITPPAKPLVLFLDDLQWADQFSLEIIESLVTDTENKFFFFIGSYRDNEINEGHPVSNVLSNIESKQLSIRNIKVGNFSREETNAMISDLIQITPCLTQSLSSSIYRKTSGNALFVIQFLMTIYSEGLLYYSLESKEWRWDVSLIEAKNIPDSTIELMSRKILQLPKETQNALRLISCLGSCEHSLLSLITTEHDSSGRKTDSASDELQNITFEHSSLMKSLENAINEGLLDHTGTGYKFSHDLFQFAAYSLIPQSQRDRWHLWIGNQILRNGSISPGKALFLAVGQLNKATMLIKDTDQIVQLAKLNLQAGRKSLSLAAFEPASFYLKTGMGLLNEKCWVVQYEICLQLHEFYAEAQYCSGRFEEMNKILCKIFNAARSFDDKLRAYFTFIEALGAQGKLSEALEVGLYVLSQLGESISMTSNTNSILTEEVTKTGKMLEGKTDAEILALKEMDNFQKIAAMRFLVTLSAYAYFANQDLSALLSCRMIQMTLIYGVCKHSAIGFVAYGSLLSCAYNDISGGYRFGQLSITLLKKFKAAEHMARIIHISCSMINSYVEHHHASLQAIKEAHTTAMKCGDIQLAMGVATQYCVHSFQCGVNLSTVEKMLRECGQKMKENKQHFYVSYIMVYRQFVLNLIGHSDDPLQLTGEAMDQESVMKFAIENKRSSLIKTINEFRCLLAYIFGEYTLASQLIRESDDDNLLYRPAFSTCTTIFIEGLISSAIACKTNVIEWKKKAFVSIEKIRYVSQHAPSNYQHMLVLLQAESSVFLGDNVKAAERYDNAIRTAGEDGFIHNQAIAFERAGMFYLEQGNAAKASHYYGQAHDAYLKWGAKCKADHLRLRYPF</sequence>
<dbReference type="SUPFAM" id="SSF52540">
    <property type="entry name" value="P-loop containing nucleoside triphosphate hydrolases"/>
    <property type="match status" value="1"/>
</dbReference>
<proteinExistence type="predicted"/>
<dbReference type="InterPro" id="IPR027417">
    <property type="entry name" value="P-loop_NTPase"/>
</dbReference>
<dbReference type="EMBL" id="HBNS01029004">
    <property type="protein sequence ID" value="CAE4622224.1"/>
    <property type="molecule type" value="Transcribed_RNA"/>
</dbReference>
<organism evidence="3">
    <name type="scientific">Ditylum brightwellii</name>
    <dbReference type="NCBI Taxonomy" id="49249"/>
    <lineage>
        <taxon>Eukaryota</taxon>
        <taxon>Sar</taxon>
        <taxon>Stramenopiles</taxon>
        <taxon>Ochrophyta</taxon>
        <taxon>Bacillariophyta</taxon>
        <taxon>Mediophyceae</taxon>
        <taxon>Lithodesmiophycidae</taxon>
        <taxon>Lithodesmiales</taxon>
        <taxon>Lithodesmiaceae</taxon>
        <taxon>Ditylum</taxon>
    </lineage>
</organism>
<keyword evidence="1" id="KW-0175">Coiled coil</keyword>
<dbReference type="Pfam" id="PF13191">
    <property type="entry name" value="AAA_16"/>
    <property type="match status" value="1"/>
</dbReference>
<evidence type="ECO:0000313" key="3">
    <source>
        <dbReference type="EMBL" id="CAE4622224.1"/>
    </source>
</evidence>
<reference evidence="3" key="1">
    <citation type="submission" date="2021-01" db="EMBL/GenBank/DDBJ databases">
        <authorList>
            <person name="Corre E."/>
            <person name="Pelletier E."/>
            <person name="Niang G."/>
            <person name="Scheremetjew M."/>
            <person name="Finn R."/>
            <person name="Kale V."/>
            <person name="Holt S."/>
            <person name="Cochrane G."/>
            <person name="Meng A."/>
            <person name="Brown T."/>
            <person name="Cohen L."/>
        </authorList>
    </citation>
    <scope>NUCLEOTIDE SEQUENCE</scope>
    <source>
        <strain evidence="3">GSO104</strain>
    </source>
</reference>